<evidence type="ECO:0000256" key="1">
    <source>
        <dbReference type="ARBA" id="ARBA00004651"/>
    </source>
</evidence>
<keyword evidence="12" id="KW-0479">Metal-binding</keyword>
<evidence type="ECO:0000256" key="4">
    <source>
        <dbReference type="ARBA" id="ARBA00022692"/>
    </source>
</evidence>
<keyword evidence="9 12" id="KW-0407">Ion channel</keyword>
<protein>
    <recommendedName>
        <fullName evidence="12">Fluoride-specific ion channel FluC</fullName>
    </recommendedName>
</protein>
<evidence type="ECO:0000256" key="5">
    <source>
        <dbReference type="ARBA" id="ARBA00022989"/>
    </source>
</evidence>
<evidence type="ECO:0000256" key="8">
    <source>
        <dbReference type="ARBA" id="ARBA00023136"/>
    </source>
</evidence>
<dbReference type="KEGG" id="boz:DBV39_01530"/>
<organism evidence="13 14">
    <name type="scientific">Orrella marina</name>
    <dbReference type="NCBI Taxonomy" id="2163011"/>
    <lineage>
        <taxon>Bacteria</taxon>
        <taxon>Pseudomonadati</taxon>
        <taxon>Pseudomonadota</taxon>
        <taxon>Betaproteobacteria</taxon>
        <taxon>Burkholderiales</taxon>
        <taxon>Alcaligenaceae</taxon>
        <taxon>Orrella</taxon>
    </lineage>
</organism>
<dbReference type="GO" id="GO:0062054">
    <property type="term" value="F:fluoride channel activity"/>
    <property type="evidence" value="ECO:0007669"/>
    <property type="project" value="UniProtKB-UniRule"/>
</dbReference>
<dbReference type="InterPro" id="IPR003691">
    <property type="entry name" value="FluC"/>
</dbReference>
<keyword evidence="5 12" id="KW-1133">Transmembrane helix</keyword>
<evidence type="ECO:0000256" key="2">
    <source>
        <dbReference type="ARBA" id="ARBA00022475"/>
    </source>
</evidence>
<comment type="function">
    <text evidence="12">Fluoride-specific ion channel. Important for reducing fluoride concentration in the cell, thus reducing its toxicity.</text>
</comment>
<dbReference type="PANTHER" id="PTHR28259:SF1">
    <property type="entry name" value="FLUORIDE EXPORT PROTEIN 1-RELATED"/>
    <property type="match status" value="1"/>
</dbReference>
<evidence type="ECO:0000256" key="6">
    <source>
        <dbReference type="ARBA" id="ARBA00023053"/>
    </source>
</evidence>
<feature type="transmembrane region" description="Helical" evidence="12">
    <location>
        <begin position="39"/>
        <end position="59"/>
    </location>
</feature>
<evidence type="ECO:0000256" key="10">
    <source>
        <dbReference type="ARBA" id="ARBA00035120"/>
    </source>
</evidence>
<evidence type="ECO:0000313" key="13">
    <source>
        <dbReference type="EMBL" id="AWB32611.1"/>
    </source>
</evidence>
<keyword evidence="4 12" id="KW-0812">Transmembrane</keyword>
<comment type="catalytic activity">
    <reaction evidence="11">
        <text>fluoride(in) = fluoride(out)</text>
        <dbReference type="Rhea" id="RHEA:76159"/>
        <dbReference type="ChEBI" id="CHEBI:17051"/>
    </reaction>
    <physiologicalReaction direction="left-to-right" evidence="11">
        <dbReference type="Rhea" id="RHEA:76160"/>
    </physiologicalReaction>
</comment>
<comment type="subcellular location">
    <subcellularLocation>
        <location evidence="1 12">Cell membrane</location>
        <topology evidence="1 12">Multi-pass membrane protein</topology>
    </subcellularLocation>
</comment>
<dbReference type="AlphaFoldDB" id="A0A2R4XFR4"/>
<keyword evidence="6 12" id="KW-0915">Sodium</keyword>
<dbReference type="OrthoDB" id="9806299at2"/>
<comment type="similarity">
    <text evidence="10 12">Belongs to the fluoride channel Fluc/FEX (TC 1.A.43) family.</text>
</comment>
<keyword evidence="3" id="KW-0997">Cell inner membrane</keyword>
<evidence type="ECO:0000256" key="9">
    <source>
        <dbReference type="ARBA" id="ARBA00023303"/>
    </source>
</evidence>
<name>A0A2R4XFR4_9BURK</name>
<keyword evidence="12" id="KW-0813">Transport</keyword>
<keyword evidence="2 12" id="KW-1003">Cell membrane</keyword>
<evidence type="ECO:0000256" key="11">
    <source>
        <dbReference type="ARBA" id="ARBA00035585"/>
    </source>
</evidence>
<dbReference type="GO" id="GO:0005886">
    <property type="term" value="C:plasma membrane"/>
    <property type="evidence" value="ECO:0007669"/>
    <property type="project" value="UniProtKB-SubCell"/>
</dbReference>
<feature type="binding site" evidence="12">
    <location>
        <position position="82"/>
    </location>
    <ligand>
        <name>Na(+)</name>
        <dbReference type="ChEBI" id="CHEBI:29101"/>
        <note>structural</note>
    </ligand>
</feature>
<proteinExistence type="inferred from homology"/>
<keyword evidence="8 12" id="KW-0472">Membrane</keyword>
<feature type="binding site" evidence="12">
    <location>
        <position position="85"/>
    </location>
    <ligand>
        <name>Na(+)</name>
        <dbReference type="ChEBI" id="CHEBI:29101"/>
        <note>structural</note>
    </ligand>
</feature>
<gene>
    <name evidence="12" type="primary">fluC</name>
    <name evidence="12" type="synonym">crcB</name>
    <name evidence="13" type="ORF">DBV39_01530</name>
</gene>
<accession>A0A2R4XFR4</accession>
<dbReference type="Pfam" id="PF02537">
    <property type="entry name" value="CRCB"/>
    <property type="match status" value="1"/>
</dbReference>
<dbReference type="NCBIfam" id="NF010792">
    <property type="entry name" value="PRK14196.1"/>
    <property type="match status" value="1"/>
</dbReference>
<evidence type="ECO:0000256" key="3">
    <source>
        <dbReference type="ARBA" id="ARBA00022519"/>
    </source>
</evidence>
<comment type="activity regulation">
    <text evidence="12">Na(+) is not transported, but it plays an essential structural role and its presence is essential for fluoride channel function.</text>
</comment>
<dbReference type="HAMAP" id="MF_00454">
    <property type="entry name" value="FluC"/>
    <property type="match status" value="1"/>
</dbReference>
<dbReference type="EMBL" id="CP028901">
    <property type="protein sequence ID" value="AWB32611.1"/>
    <property type="molecule type" value="Genomic_DNA"/>
</dbReference>
<dbReference type="PANTHER" id="PTHR28259">
    <property type="entry name" value="FLUORIDE EXPORT PROTEIN 1-RELATED"/>
    <property type="match status" value="1"/>
</dbReference>
<reference evidence="13 14" key="1">
    <citation type="submission" date="2018-04" db="EMBL/GenBank/DDBJ databases">
        <title>Bordetella sp. HZ20 isolated from seawater.</title>
        <authorList>
            <person name="Sun C."/>
        </authorList>
    </citation>
    <scope>NUCLEOTIDE SEQUENCE [LARGE SCALE GENOMIC DNA]</scope>
    <source>
        <strain evidence="13 14">HZ20</strain>
    </source>
</reference>
<feature type="transmembrane region" description="Helical" evidence="12">
    <location>
        <begin position="71"/>
        <end position="91"/>
    </location>
</feature>
<keyword evidence="14" id="KW-1185">Reference proteome</keyword>
<dbReference type="GO" id="GO:0140114">
    <property type="term" value="P:cellular detoxification of fluoride"/>
    <property type="evidence" value="ECO:0007669"/>
    <property type="project" value="UniProtKB-UniRule"/>
</dbReference>
<dbReference type="Proteomes" id="UP000244571">
    <property type="component" value="Chromosome"/>
</dbReference>
<dbReference type="GO" id="GO:0046872">
    <property type="term" value="F:metal ion binding"/>
    <property type="evidence" value="ECO:0007669"/>
    <property type="project" value="UniProtKB-KW"/>
</dbReference>
<keyword evidence="7 12" id="KW-0406">Ion transport</keyword>
<feature type="transmembrane region" description="Helical" evidence="12">
    <location>
        <begin position="103"/>
        <end position="128"/>
    </location>
</feature>
<sequence length="133" mass="14167">MANGHPALWLNLLSISVGATLGAWSRWGLSLWLNPGPGRFAWGTFCANLAGAYVIGLALAYTLSNPDWSPLLRLMLVTGFLGALTTFSTFSAETVTYLESGRIGLAFIYVSLSLVGSLALTALGWFTLHTLKG</sequence>
<dbReference type="RefSeq" id="WP_108620052.1">
    <property type="nucleotide sequence ID" value="NZ_CP028901.1"/>
</dbReference>
<evidence type="ECO:0000256" key="12">
    <source>
        <dbReference type="HAMAP-Rule" id="MF_00454"/>
    </source>
</evidence>
<evidence type="ECO:0000313" key="14">
    <source>
        <dbReference type="Proteomes" id="UP000244571"/>
    </source>
</evidence>
<evidence type="ECO:0000256" key="7">
    <source>
        <dbReference type="ARBA" id="ARBA00023065"/>
    </source>
</evidence>
<dbReference type="NCBIfam" id="TIGR00494">
    <property type="entry name" value="crcB"/>
    <property type="match status" value="1"/>
</dbReference>
<feature type="transmembrane region" description="Helical" evidence="12">
    <location>
        <begin position="7"/>
        <end position="27"/>
    </location>
</feature>